<comment type="caution">
    <text evidence="1">The sequence shown here is derived from an EMBL/GenBank/DDBJ whole genome shotgun (WGS) entry which is preliminary data.</text>
</comment>
<evidence type="ECO:0000313" key="2">
    <source>
        <dbReference type="Proteomes" id="UP000037696"/>
    </source>
</evidence>
<keyword evidence="2" id="KW-1185">Reference proteome</keyword>
<dbReference type="OrthoDB" id="5401170at2759"/>
<name>A0A0N0RZ92_9EURO</name>
<dbReference type="Proteomes" id="UP000037696">
    <property type="component" value="Unassembled WGS sequence"/>
</dbReference>
<dbReference type="EMBL" id="LHQQ01000051">
    <property type="protein sequence ID" value="KOS44995.1"/>
    <property type="molecule type" value="Genomic_DNA"/>
</dbReference>
<dbReference type="AlphaFoldDB" id="A0A0N0RZ92"/>
<protein>
    <submittedName>
        <fullName evidence="1">Uncharacterized protein</fullName>
    </submittedName>
</protein>
<proteinExistence type="predicted"/>
<evidence type="ECO:0000313" key="1">
    <source>
        <dbReference type="EMBL" id="KOS44995.1"/>
    </source>
</evidence>
<reference evidence="1 2" key="1">
    <citation type="submission" date="2015-08" db="EMBL/GenBank/DDBJ databases">
        <title>Genome sequencing of Penicillium nordicum.</title>
        <authorList>
            <person name="Nguyen H.D."/>
            <person name="Seifert K.A."/>
        </authorList>
    </citation>
    <scope>NUCLEOTIDE SEQUENCE [LARGE SCALE GENOMIC DNA]</scope>
    <source>
        <strain evidence="1 2">DAOMC 185683</strain>
    </source>
</reference>
<gene>
    <name evidence="1" type="ORF">ACN38_g4068</name>
</gene>
<organism evidence="1 2">
    <name type="scientific">Penicillium nordicum</name>
    <dbReference type="NCBI Taxonomy" id="229535"/>
    <lineage>
        <taxon>Eukaryota</taxon>
        <taxon>Fungi</taxon>
        <taxon>Dikarya</taxon>
        <taxon>Ascomycota</taxon>
        <taxon>Pezizomycotina</taxon>
        <taxon>Eurotiomycetes</taxon>
        <taxon>Eurotiomycetidae</taxon>
        <taxon>Eurotiales</taxon>
        <taxon>Aspergillaceae</taxon>
        <taxon>Penicillium</taxon>
    </lineage>
</organism>
<accession>A0A0N0RZ92</accession>
<sequence length="259" mass="30040">MEWTMDFPRSWLPSRLNEGDEAPLDKPTSSRWVIDKPVNTHSYHSDERRFDSYVCAQFECHNATSGQEGFMRVYVQVPHVGYEHADKATLARDAKESTPLELDAYKYLTARHSKNTPALLAYKRDTQPTDGPVPIGHVTWIVWEKVPGKCLGPPNSASVYRGLPSDERKRVREAFLQEFPTIWKMGYFPEKPSRSSLIWDNNTGALYFVGFRDSTHFQPNNQSRKPLKAWLPDFDLARPPQKNFKWRIDYTENMAGWEL</sequence>